<dbReference type="Proteomes" id="UP001565447">
    <property type="component" value="Unassembled WGS sequence"/>
</dbReference>
<reference evidence="1" key="1">
    <citation type="submission" date="2024-07" db="EMBL/GenBank/DDBJ databases">
        <title>Genome sequencing of plant associated microbes to promote plant fitness in Sorghum bicolor and Oryza sativa.</title>
        <authorList>
            <person name="Coleman-Derr D."/>
        </authorList>
    </citation>
    <scope>NUCLEOTIDE SEQUENCE</scope>
    <source>
        <strain evidence="1">SAI-173</strain>
    </source>
</reference>
<keyword evidence="1" id="KW-0645">Protease</keyword>
<sequence>MTRLNESWWTGRGTAKGNTLKHRPLGMSLVALTTAALLGTGTAVAVADPAATVGSPVKAAVPAATAGQPVERLIVGYTSQAAEAKSDSAATEDAKNKGRRTGESLDFDRRLGTGAVLVDLGAELGKKDAADVMAAFRADPDVAFVVPDKRMYATAVTPNDAEYNRQWDLFEATAGMNVPDAWGKATGAGVKVAVIDTGYVSHSDLTANVVAGYDFISDPFMANDGGGRDSNASDPGDWMLRGECGNNYPEYDTTSSWHGTHVAGTIAATTDNGKGIAGIAYNATVQPVRVLGKCGGTTADIMDAITWASGGYVPGVPSNPNPADVLNMSLGGSGACDAGTQSAINGAVNRGASVVVAAGNSNADAAGFNPANCSNVITVAASDREGNRASYSNYGSIVDITAPGGETAVSSANGIWSTLNSGTRSPASENYEAYQGTSMAAPHIAGLAALMYEANPSITPAQVESSIKSNARPLPGYCSGGCGAGLADAAATLGGSTQPPTGTVFTNSTNVNIPDNTTVASSIAVTGISGNAPASLKIGVDIKHTYRGDLKIEIVAPNGAAAVLKNTSTSDSADNVIATYTVDASGVVASGTWKLRVTDAYAGDTGYIDSWSLTF</sequence>
<evidence type="ECO:0000313" key="2">
    <source>
        <dbReference type="Proteomes" id="UP001565447"/>
    </source>
</evidence>
<keyword evidence="1" id="KW-0378">Hydrolase</keyword>
<gene>
    <name evidence="1" type="ORF">RKD21_005283</name>
</gene>
<name>A0ACC6UUF5_STRAO</name>
<organism evidence="1 2">
    <name type="scientific">Streptomyces albogriseolus</name>
    <dbReference type="NCBI Taxonomy" id="1887"/>
    <lineage>
        <taxon>Bacteria</taxon>
        <taxon>Bacillati</taxon>
        <taxon>Actinomycetota</taxon>
        <taxon>Actinomycetes</taxon>
        <taxon>Kitasatosporales</taxon>
        <taxon>Streptomycetaceae</taxon>
        <taxon>Streptomyces</taxon>
        <taxon>Streptomyces albogriseolus group</taxon>
    </lineage>
</organism>
<comment type="caution">
    <text evidence="1">The sequence shown here is derived from an EMBL/GenBank/DDBJ whole genome shotgun (WGS) entry which is preliminary data.</text>
</comment>
<keyword evidence="2" id="KW-1185">Reference proteome</keyword>
<proteinExistence type="predicted"/>
<dbReference type="EMBL" id="JBGCBD010000002">
    <property type="protein sequence ID" value="MEY9815026.1"/>
    <property type="molecule type" value="Genomic_DNA"/>
</dbReference>
<dbReference type="EC" id="3.4.21.-" evidence="1"/>
<evidence type="ECO:0000313" key="1">
    <source>
        <dbReference type="EMBL" id="MEY9815026.1"/>
    </source>
</evidence>
<accession>A0ACC6UUF5</accession>
<protein>
    <submittedName>
        <fullName evidence="1">Serine protease</fullName>
        <ecNumber evidence="1">3.4.21.-</ecNumber>
    </submittedName>
</protein>